<proteinExistence type="inferred from homology"/>
<dbReference type="Gene3D" id="3.40.850.10">
    <property type="entry name" value="Kinesin motor domain"/>
    <property type="match status" value="2"/>
</dbReference>
<dbReference type="GO" id="GO:0007018">
    <property type="term" value="P:microtubule-based movement"/>
    <property type="evidence" value="ECO:0007669"/>
    <property type="project" value="InterPro"/>
</dbReference>
<protein>
    <recommendedName>
        <fullName evidence="4">Kinesin motor domain-containing protein</fullName>
    </recommendedName>
</protein>
<accession>A0A835LPY5</accession>
<dbReference type="InterPro" id="IPR027417">
    <property type="entry name" value="P-loop_NTPase"/>
</dbReference>
<dbReference type="Pfam" id="PF00225">
    <property type="entry name" value="Kinesin"/>
    <property type="match status" value="1"/>
</dbReference>
<dbReference type="GO" id="GO:0005874">
    <property type="term" value="C:microtubule"/>
    <property type="evidence" value="ECO:0007669"/>
    <property type="project" value="UniProtKB-KW"/>
</dbReference>
<sequence length="616" mass="68921">METPSQNTKTSKQHSLISKVRVIVRLRPSSTNPITNISLLKPSDQNLRNEVIVHLQDQLTSRNECFELDSFFGQESSVSEIFEKEVTPLISWVFNGFNATVFTYGGSGSGKTFTMQGNDELPGLMPLSMSMVLEMCEKSGSFAEISYYEVYMDRCYDLLEPKGQEICLLEDKDGHVHLKGLSRIRVSSISHGVLVIIVSSPSTDGFGPVVKGKLNMIDFASFVSVRNPVSKSGHEENRNSVVEGILLQESSKINKSLFALSNVIYALNNNESRVPYRESKLTRILQDSLGGTSRALMVACLNPGEYQESINTVSLASRSRHITNYVSSARKEETPTVKINKEAKLHPRSECKGETKCSQRIRGYGTPSFSKTPLSTRLTKEQGSCRSNKKVRDTTVKSLANMNKRNLFKSGAPVESSLEEMHLDNVEESKDCSNVTQETGVKACLPDESLNEENLSCTPSSNSVGEKSTLRKVLSPINNNSKLKFYDNMTFEGHVNIIDPKTPKTPYILTYDSDRPQDSSSLLEPITPLERYSIRSSHLKSSLVREYLEFLNSASKEELVKLKGVGHKRAEHILSLREASPLESKWLLQLYDVEKIGLSSKQVSWLFMSSYSMFYE</sequence>
<evidence type="ECO:0000313" key="5">
    <source>
        <dbReference type="EMBL" id="KAF9599304.1"/>
    </source>
</evidence>
<dbReference type="EMBL" id="JADFTS010000007">
    <property type="protein sequence ID" value="KAF9599304.1"/>
    <property type="molecule type" value="Genomic_DNA"/>
</dbReference>
<evidence type="ECO:0000313" key="6">
    <source>
        <dbReference type="Proteomes" id="UP000631114"/>
    </source>
</evidence>
<comment type="caution">
    <text evidence="5">The sequence shown here is derived from an EMBL/GenBank/DDBJ whole genome shotgun (WGS) entry which is preliminary data.</text>
</comment>
<dbReference type="Gene3D" id="1.10.150.280">
    <property type="entry name" value="AF1531-like domain"/>
    <property type="match status" value="1"/>
</dbReference>
<dbReference type="GO" id="GO:0007052">
    <property type="term" value="P:mitotic spindle organization"/>
    <property type="evidence" value="ECO:0007669"/>
    <property type="project" value="TreeGrafter"/>
</dbReference>
<evidence type="ECO:0000256" key="3">
    <source>
        <dbReference type="PROSITE-ProRule" id="PRU00283"/>
    </source>
</evidence>
<keyword evidence="1" id="KW-0493">Microtubule</keyword>
<dbReference type="InterPro" id="IPR027640">
    <property type="entry name" value="Kinesin-like_fam"/>
</dbReference>
<name>A0A835LPY5_9MAGN</name>
<dbReference type="SUPFAM" id="SSF47781">
    <property type="entry name" value="RuvA domain 2-like"/>
    <property type="match status" value="1"/>
</dbReference>
<gene>
    <name evidence="5" type="ORF">IFM89_036602</name>
</gene>
<feature type="domain" description="Kinesin motor" evidence="4">
    <location>
        <begin position="19"/>
        <end position="322"/>
    </location>
</feature>
<dbReference type="GO" id="GO:0005524">
    <property type="term" value="F:ATP binding"/>
    <property type="evidence" value="ECO:0007669"/>
    <property type="project" value="UniProtKB-UniRule"/>
</dbReference>
<dbReference type="InterPro" id="IPR001752">
    <property type="entry name" value="Kinesin_motor_dom"/>
</dbReference>
<dbReference type="SUPFAM" id="SSF52540">
    <property type="entry name" value="P-loop containing nucleoside triphosphate hydrolases"/>
    <property type="match status" value="1"/>
</dbReference>
<keyword evidence="3" id="KW-0067">ATP-binding</keyword>
<dbReference type="Proteomes" id="UP000631114">
    <property type="component" value="Unassembled WGS sequence"/>
</dbReference>
<dbReference type="GO" id="GO:0051231">
    <property type="term" value="P:spindle elongation"/>
    <property type="evidence" value="ECO:0007669"/>
    <property type="project" value="TreeGrafter"/>
</dbReference>
<keyword evidence="2 3" id="KW-0505">Motor protein</keyword>
<dbReference type="GO" id="GO:0008017">
    <property type="term" value="F:microtubule binding"/>
    <property type="evidence" value="ECO:0007669"/>
    <property type="project" value="InterPro"/>
</dbReference>
<keyword evidence="3" id="KW-0547">Nucleotide-binding</keyword>
<keyword evidence="6" id="KW-1185">Reference proteome</keyword>
<organism evidence="5 6">
    <name type="scientific">Coptis chinensis</name>
    <dbReference type="NCBI Taxonomy" id="261450"/>
    <lineage>
        <taxon>Eukaryota</taxon>
        <taxon>Viridiplantae</taxon>
        <taxon>Streptophyta</taxon>
        <taxon>Embryophyta</taxon>
        <taxon>Tracheophyta</taxon>
        <taxon>Spermatophyta</taxon>
        <taxon>Magnoliopsida</taxon>
        <taxon>Ranunculales</taxon>
        <taxon>Ranunculaceae</taxon>
        <taxon>Coptidoideae</taxon>
        <taxon>Coptis</taxon>
    </lineage>
</organism>
<comment type="similarity">
    <text evidence="3">Belongs to the TRAFAC class myosin-kinesin ATPase superfamily. Kinesin family.</text>
</comment>
<dbReference type="OrthoDB" id="3176171at2759"/>
<dbReference type="InterPro" id="IPR010994">
    <property type="entry name" value="RuvA_2-like"/>
</dbReference>
<dbReference type="AlphaFoldDB" id="A0A835LPY5"/>
<evidence type="ECO:0000259" key="4">
    <source>
        <dbReference type="PROSITE" id="PS50067"/>
    </source>
</evidence>
<feature type="binding site" evidence="3">
    <location>
        <begin position="105"/>
        <end position="112"/>
    </location>
    <ligand>
        <name>ATP</name>
        <dbReference type="ChEBI" id="CHEBI:30616"/>
    </ligand>
</feature>
<dbReference type="PRINTS" id="PR00380">
    <property type="entry name" value="KINESINHEAVY"/>
</dbReference>
<evidence type="ECO:0000256" key="1">
    <source>
        <dbReference type="ARBA" id="ARBA00022701"/>
    </source>
</evidence>
<evidence type="ECO:0000256" key="2">
    <source>
        <dbReference type="ARBA" id="ARBA00023175"/>
    </source>
</evidence>
<dbReference type="PANTHER" id="PTHR47969">
    <property type="entry name" value="CHROMOSOME-ASSOCIATED KINESIN KIF4A-RELATED"/>
    <property type="match status" value="1"/>
</dbReference>
<reference evidence="5 6" key="1">
    <citation type="submission" date="2020-10" db="EMBL/GenBank/DDBJ databases">
        <title>The Coptis chinensis genome and diversification of protoberbering-type alkaloids.</title>
        <authorList>
            <person name="Wang B."/>
            <person name="Shu S."/>
            <person name="Song C."/>
            <person name="Liu Y."/>
        </authorList>
    </citation>
    <scope>NUCLEOTIDE SEQUENCE [LARGE SCALE GENOMIC DNA]</scope>
    <source>
        <strain evidence="5">HL-2020</strain>
        <tissue evidence="5">Leaf</tissue>
    </source>
</reference>
<dbReference type="InterPro" id="IPR036961">
    <property type="entry name" value="Kinesin_motor_dom_sf"/>
</dbReference>
<dbReference type="SMART" id="SM00129">
    <property type="entry name" value="KISc"/>
    <property type="match status" value="1"/>
</dbReference>
<dbReference type="GO" id="GO:0005875">
    <property type="term" value="C:microtubule associated complex"/>
    <property type="evidence" value="ECO:0007669"/>
    <property type="project" value="TreeGrafter"/>
</dbReference>
<dbReference type="GO" id="GO:0003777">
    <property type="term" value="F:microtubule motor activity"/>
    <property type="evidence" value="ECO:0007669"/>
    <property type="project" value="InterPro"/>
</dbReference>
<dbReference type="PROSITE" id="PS50067">
    <property type="entry name" value="KINESIN_MOTOR_2"/>
    <property type="match status" value="1"/>
</dbReference>
<dbReference type="PANTHER" id="PTHR47969:SF9">
    <property type="entry name" value="KINESIN-LIKE PROTEIN"/>
    <property type="match status" value="1"/>
</dbReference>